<protein>
    <submittedName>
        <fullName evidence="2">Uncharacterized protein</fullName>
    </submittedName>
</protein>
<reference evidence="3" key="2">
    <citation type="journal article" date="2008" name="Nucleic Acids Res.">
        <title>The rice annotation project database (RAP-DB): 2008 update.</title>
        <authorList>
            <consortium name="The rice annotation project (RAP)"/>
        </authorList>
    </citation>
    <scope>GENOME REANNOTATION</scope>
    <source>
        <strain evidence="3">cv. Nipponbare</strain>
    </source>
</reference>
<feature type="region of interest" description="Disordered" evidence="1">
    <location>
        <begin position="41"/>
        <end position="65"/>
    </location>
</feature>
<evidence type="ECO:0000313" key="3">
    <source>
        <dbReference type="Proteomes" id="UP000000763"/>
    </source>
</evidence>
<feature type="region of interest" description="Disordered" evidence="1">
    <location>
        <begin position="1"/>
        <end position="21"/>
    </location>
</feature>
<reference evidence="3" key="1">
    <citation type="journal article" date="2005" name="Nature">
        <title>The map-based sequence of the rice genome.</title>
        <authorList>
            <consortium name="International rice genome sequencing project (IRGSP)"/>
            <person name="Matsumoto T."/>
            <person name="Wu J."/>
            <person name="Kanamori H."/>
            <person name="Katayose Y."/>
            <person name="Fujisawa M."/>
            <person name="Namiki N."/>
            <person name="Mizuno H."/>
            <person name="Yamamoto K."/>
            <person name="Antonio B.A."/>
            <person name="Baba T."/>
            <person name="Sakata K."/>
            <person name="Nagamura Y."/>
            <person name="Aoki H."/>
            <person name="Arikawa K."/>
            <person name="Arita K."/>
            <person name="Bito T."/>
            <person name="Chiden Y."/>
            <person name="Fujitsuka N."/>
            <person name="Fukunaka R."/>
            <person name="Hamada M."/>
            <person name="Harada C."/>
            <person name="Hayashi A."/>
            <person name="Hijishita S."/>
            <person name="Honda M."/>
            <person name="Hosokawa S."/>
            <person name="Ichikawa Y."/>
            <person name="Idonuma A."/>
            <person name="Iijima M."/>
            <person name="Ikeda M."/>
            <person name="Ikeno M."/>
            <person name="Ito K."/>
            <person name="Ito S."/>
            <person name="Ito T."/>
            <person name="Ito Y."/>
            <person name="Ito Y."/>
            <person name="Iwabuchi A."/>
            <person name="Kamiya K."/>
            <person name="Karasawa W."/>
            <person name="Kurita K."/>
            <person name="Katagiri S."/>
            <person name="Kikuta A."/>
            <person name="Kobayashi H."/>
            <person name="Kobayashi N."/>
            <person name="Machita K."/>
            <person name="Maehara T."/>
            <person name="Masukawa M."/>
            <person name="Mizubayashi T."/>
            <person name="Mukai Y."/>
            <person name="Nagasaki H."/>
            <person name="Nagata Y."/>
            <person name="Naito S."/>
            <person name="Nakashima M."/>
            <person name="Nakama Y."/>
            <person name="Nakamichi Y."/>
            <person name="Nakamura M."/>
            <person name="Meguro A."/>
            <person name="Negishi M."/>
            <person name="Ohta I."/>
            <person name="Ohta T."/>
            <person name="Okamoto M."/>
            <person name="Ono N."/>
            <person name="Saji S."/>
            <person name="Sakaguchi M."/>
            <person name="Sakai K."/>
            <person name="Shibata M."/>
            <person name="Shimokawa T."/>
            <person name="Song J."/>
            <person name="Takazaki Y."/>
            <person name="Terasawa K."/>
            <person name="Tsugane M."/>
            <person name="Tsuji K."/>
            <person name="Ueda S."/>
            <person name="Waki K."/>
            <person name="Yamagata H."/>
            <person name="Yamamoto M."/>
            <person name="Yamamoto S."/>
            <person name="Yamane H."/>
            <person name="Yoshiki S."/>
            <person name="Yoshihara R."/>
            <person name="Yukawa K."/>
            <person name="Zhong H."/>
            <person name="Yano M."/>
            <person name="Yuan Q."/>
            <person name="Ouyang S."/>
            <person name="Liu J."/>
            <person name="Jones K.M."/>
            <person name="Gansberger K."/>
            <person name="Moffat K."/>
            <person name="Hill J."/>
            <person name="Bera J."/>
            <person name="Fadrosh D."/>
            <person name="Jin S."/>
            <person name="Johri S."/>
            <person name="Kim M."/>
            <person name="Overton L."/>
            <person name="Reardon M."/>
            <person name="Tsitrin T."/>
            <person name="Vuong H."/>
            <person name="Weaver B."/>
            <person name="Ciecko A."/>
            <person name="Tallon L."/>
            <person name="Jackson J."/>
            <person name="Pai G."/>
            <person name="Aken S.V."/>
            <person name="Utterback T."/>
            <person name="Reidmuller S."/>
            <person name="Feldblyum T."/>
            <person name="Hsiao J."/>
            <person name="Zismann V."/>
            <person name="Iobst S."/>
            <person name="de Vazeille A.R."/>
            <person name="Buell C.R."/>
            <person name="Ying K."/>
            <person name="Li Y."/>
            <person name="Lu T."/>
            <person name="Huang Y."/>
            <person name="Zhao Q."/>
            <person name="Feng Q."/>
            <person name="Zhang L."/>
            <person name="Zhu J."/>
            <person name="Weng Q."/>
            <person name="Mu J."/>
            <person name="Lu Y."/>
            <person name="Fan D."/>
            <person name="Liu Y."/>
            <person name="Guan J."/>
            <person name="Zhang Y."/>
            <person name="Yu S."/>
            <person name="Liu X."/>
            <person name="Zhang Y."/>
            <person name="Hong G."/>
            <person name="Han B."/>
            <person name="Choisne N."/>
            <person name="Demange N."/>
            <person name="Orjeda G."/>
            <person name="Samain S."/>
            <person name="Cattolico L."/>
            <person name="Pelletier E."/>
            <person name="Couloux A."/>
            <person name="Segurens B."/>
            <person name="Wincker P."/>
            <person name="D'Hont A."/>
            <person name="Scarpelli C."/>
            <person name="Weissenbach J."/>
            <person name="Salanoubat M."/>
            <person name="Quetier F."/>
            <person name="Yu Y."/>
            <person name="Kim H.R."/>
            <person name="Rambo T."/>
            <person name="Currie J."/>
            <person name="Collura K."/>
            <person name="Luo M."/>
            <person name="Yang T."/>
            <person name="Ammiraju J.S.S."/>
            <person name="Engler F."/>
            <person name="Soderlund C."/>
            <person name="Wing R.A."/>
            <person name="Palmer L.E."/>
            <person name="de la Bastide M."/>
            <person name="Spiegel L."/>
            <person name="Nascimento L."/>
            <person name="Zutavern T."/>
            <person name="O'Shaughnessy A."/>
            <person name="Dike S."/>
            <person name="Dedhia N."/>
            <person name="Preston R."/>
            <person name="Balija V."/>
            <person name="McCombie W.R."/>
            <person name="Chow T."/>
            <person name="Chen H."/>
            <person name="Chung M."/>
            <person name="Chen C."/>
            <person name="Shaw J."/>
            <person name="Wu H."/>
            <person name="Hsiao K."/>
            <person name="Chao Y."/>
            <person name="Chu M."/>
            <person name="Cheng C."/>
            <person name="Hour A."/>
            <person name="Lee P."/>
            <person name="Lin S."/>
            <person name="Lin Y."/>
            <person name="Liou J."/>
            <person name="Liu S."/>
            <person name="Hsing Y."/>
            <person name="Raghuvanshi S."/>
            <person name="Mohanty A."/>
            <person name="Bharti A.K."/>
            <person name="Gaur A."/>
            <person name="Gupta V."/>
            <person name="Kumar D."/>
            <person name="Ravi V."/>
            <person name="Vij S."/>
            <person name="Kapur A."/>
            <person name="Khurana P."/>
            <person name="Khurana P."/>
            <person name="Khurana J.P."/>
            <person name="Tyagi A.K."/>
            <person name="Gaikwad K."/>
            <person name="Singh A."/>
            <person name="Dalal V."/>
            <person name="Srivastava S."/>
            <person name="Dixit A."/>
            <person name="Pal A.K."/>
            <person name="Ghazi I.A."/>
            <person name="Yadav M."/>
            <person name="Pandit A."/>
            <person name="Bhargava A."/>
            <person name="Sureshbabu K."/>
            <person name="Batra K."/>
            <person name="Sharma T.R."/>
            <person name="Mohapatra T."/>
            <person name="Singh N.K."/>
            <person name="Messing J."/>
            <person name="Nelson A.B."/>
            <person name="Fuks G."/>
            <person name="Kavchok S."/>
            <person name="Keizer G."/>
            <person name="Linton E."/>
            <person name="Llaca V."/>
            <person name="Song R."/>
            <person name="Tanyolac B."/>
            <person name="Young S."/>
            <person name="Ho-Il K."/>
            <person name="Hahn J.H."/>
            <person name="Sangsakoo G."/>
            <person name="Vanavichit A."/>
            <person name="de Mattos Luiz.A.T."/>
            <person name="Zimmer P.D."/>
            <person name="Malone G."/>
            <person name="Dellagostin O."/>
            <person name="de Oliveira A.C."/>
            <person name="Bevan M."/>
            <person name="Bancroft I."/>
            <person name="Minx P."/>
            <person name="Cordum H."/>
            <person name="Wilson R."/>
            <person name="Cheng Z."/>
            <person name="Jin W."/>
            <person name="Jiang J."/>
            <person name="Leong S.A."/>
            <person name="Iwama H."/>
            <person name="Gojobori T."/>
            <person name="Itoh T."/>
            <person name="Niimura Y."/>
            <person name="Fujii Y."/>
            <person name="Habara T."/>
            <person name="Sakai H."/>
            <person name="Sato Y."/>
            <person name="Wilson G."/>
            <person name="Kumar K."/>
            <person name="McCouch S."/>
            <person name="Juretic N."/>
            <person name="Hoen D."/>
            <person name="Wright S."/>
            <person name="Bruskiewich R."/>
            <person name="Bureau T."/>
            <person name="Miyao A."/>
            <person name="Hirochika H."/>
            <person name="Nishikawa T."/>
            <person name="Kadowaki K."/>
            <person name="Sugiura M."/>
            <person name="Burr B."/>
            <person name="Sasaki T."/>
        </authorList>
    </citation>
    <scope>NUCLEOTIDE SEQUENCE [LARGE SCALE GENOMIC DNA]</scope>
    <source>
        <strain evidence="3">cv. Nipponbare</strain>
    </source>
</reference>
<evidence type="ECO:0000313" key="2">
    <source>
        <dbReference type="EMBL" id="BAC84007.1"/>
    </source>
</evidence>
<gene>
    <name evidence="2" type="primary">P0430F03.49</name>
</gene>
<dbReference type="AlphaFoldDB" id="Q6Z460"/>
<accession>Q6Z460</accession>
<name>Q6Z460_ORYSJ</name>
<dbReference type="Proteomes" id="UP000000763">
    <property type="component" value="Chromosome 7"/>
</dbReference>
<organism evidence="2 3">
    <name type="scientific">Oryza sativa subsp. japonica</name>
    <name type="common">Rice</name>
    <dbReference type="NCBI Taxonomy" id="39947"/>
    <lineage>
        <taxon>Eukaryota</taxon>
        <taxon>Viridiplantae</taxon>
        <taxon>Streptophyta</taxon>
        <taxon>Embryophyta</taxon>
        <taxon>Tracheophyta</taxon>
        <taxon>Spermatophyta</taxon>
        <taxon>Magnoliopsida</taxon>
        <taxon>Liliopsida</taxon>
        <taxon>Poales</taxon>
        <taxon>Poaceae</taxon>
        <taxon>BOP clade</taxon>
        <taxon>Oryzoideae</taxon>
        <taxon>Oryzeae</taxon>
        <taxon>Oryzinae</taxon>
        <taxon>Oryza</taxon>
        <taxon>Oryza sativa</taxon>
    </lineage>
</organism>
<evidence type="ECO:0000256" key="1">
    <source>
        <dbReference type="SAM" id="MobiDB-lite"/>
    </source>
</evidence>
<proteinExistence type="predicted"/>
<sequence length="65" mass="6804">MQQLAATAYDDVEETDRDTAGVCSCETGTDDARARAGEKQAKAKFDGPGLARAAGPATLAGWPRY</sequence>
<dbReference type="EMBL" id="AP005186">
    <property type="protein sequence ID" value="BAC84007.1"/>
    <property type="molecule type" value="Genomic_DNA"/>
</dbReference>